<dbReference type="SUPFAM" id="SSF54236">
    <property type="entry name" value="Ubiquitin-like"/>
    <property type="match status" value="1"/>
</dbReference>
<evidence type="ECO:0000256" key="8">
    <source>
        <dbReference type="ARBA" id="ARBA00022499"/>
    </source>
</evidence>
<keyword evidence="8" id="KW-1017">Isopeptide bond</keyword>
<keyword evidence="15" id="KW-0804">Transcription</keyword>
<comment type="similarity">
    <text evidence="4">Belongs to the RRN7/TAF1B family.</text>
</comment>
<dbReference type="GO" id="GO:0000055">
    <property type="term" value="P:ribosomal large subunit export from nucleus"/>
    <property type="evidence" value="ECO:0007669"/>
    <property type="project" value="UniProtKB-ARBA"/>
</dbReference>
<dbReference type="Pfam" id="PF20645">
    <property type="entry name" value="Rrn7_cyclin_C"/>
    <property type="match status" value="1"/>
</dbReference>
<evidence type="ECO:0000256" key="12">
    <source>
        <dbReference type="ARBA" id="ARBA00022980"/>
    </source>
</evidence>
<keyword evidence="14" id="KW-0238">DNA-binding</keyword>
<dbReference type="SMART" id="SM00213">
    <property type="entry name" value="UBQ"/>
    <property type="match status" value="1"/>
</dbReference>
<feature type="region of interest" description="Disordered" evidence="20">
    <location>
        <begin position="125"/>
        <end position="164"/>
    </location>
</feature>
<dbReference type="RefSeq" id="XP_040716050.1">
    <property type="nucleotide sequence ID" value="XM_040865261.1"/>
</dbReference>
<keyword evidence="13" id="KW-0805">Transcription regulation</keyword>
<evidence type="ECO:0000256" key="15">
    <source>
        <dbReference type="ARBA" id="ARBA00023163"/>
    </source>
</evidence>
<dbReference type="SMART" id="SM01377">
    <property type="entry name" value="Ribosomal_L40e"/>
    <property type="match status" value="1"/>
</dbReference>
<evidence type="ECO:0000256" key="2">
    <source>
        <dbReference type="ARBA" id="ARBA00004496"/>
    </source>
</evidence>
<comment type="caution">
    <text evidence="22">The sequence shown here is derived from an EMBL/GenBank/DDBJ whole genome shotgun (WGS) entry which is preliminary data.</text>
</comment>
<feature type="compositionally biased region" description="Polar residues" evidence="20">
    <location>
        <begin position="140"/>
        <end position="152"/>
    </location>
</feature>
<reference evidence="22 23" key="1">
    <citation type="submission" date="2016-07" db="EMBL/GenBank/DDBJ databases">
        <title>Pervasive Adenine N6-methylation of Active Genes in Fungi.</title>
        <authorList>
            <consortium name="DOE Joint Genome Institute"/>
            <person name="Mondo S.J."/>
            <person name="Dannebaum R.O."/>
            <person name="Kuo R.C."/>
            <person name="Labutti K."/>
            <person name="Haridas S."/>
            <person name="Kuo A."/>
            <person name="Salamov A."/>
            <person name="Ahrendt S.R."/>
            <person name="Lipzen A."/>
            <person name="Sullivan W."/>
            <person name="Andreopoulos W.B."/>
            <person name="Clum A."/>
            <person name="Lindquist E."/>
            <person name="Daum C."/>
            <person name="Ramamoorthy G.K."/>
            <person name="Gryganskyi A."/>
            <person name="Culley D."/>
            <person name="Magnuson J.K."/>
            <person name="James T.Y."/>
            <person name="O'Malley M.A."/>
            <person name="Stajich J.E."/>
            <person name="Spatafora J.W."/>
            <person name="Visel A."/>
            <person name="Grigoriev I.V."/>
        </authorList>
    </citation>
    <scope>NUCLEOTIDE SEQUENCE [LARGE SCALE GENOMIC DNA]</scope>
    <source>
        <strain evidence="22 23">CBS 129021</strain>
    </source>
</reference>
<dbReference type="STRING" id="1141098.A0A1Y2E027"/>
<evidence type="ECO:0000256" key="10">
    <source>
        <dbReference type="ARBA" id="ARBA00022771"/>
    </source>
</evidence>
<evidence type="ECO:0000256" key="4">
    <source>
        <dbReference type="ARBA" id="ARBA00006899"/>
    </source>
</evidence>
<dbReference type="InParanoid" id="A0A1Y2E027"/>
<dbReference type="Proteomes" id="UP000193689">
    <property type="component" value="Unassembled WGS sequence"/>
</dbReference>
<gene>
    <name evidence="22" type="ORF">BCR38DRAFT_523464</name>
</gene>
<dbReference type="GO" id="GO:0005737">
    <property type="term" value="C:cytoplasm"/>
    <property type="evidence" value="ECO:0007669"/>
    <property type="project" value="UniProtKB-SubCell"/>
</dbReference>
<evidence type="ECO:0000256" key="9">
    <source>
        <dbReference type="ARBA" id="ARBA00022723"/>
    </source>
</evidence>
<name>A0A1Y2E027_9PEZI</name>
<evidence type="ECO:0000256" key="3">
    <source>
        <dbReference type="ARBA" id="ARBA00004604"/>
    </source>
</evidence>
<dbReference type="InterPro" id="IPR000626">
    <property type="entry name" value="Ubiquitin-like_dom"/>
</dbReference>
<dbReference type="FunFam" id="4.10.1060.50:FF:000001">
    <property type="entry name" value="ubiquitin-60S ribosomal protein L40"/>
    <property type="match status" value="1"/>
</dbReference>
<dbReference type="FunFam" id="3.10.20.90:FF:000014">
    <property type="entry name" value="Ubiquitin-60S ribosomal L40 fusion"/>
    <property type="match status" value="1"/>
</dbReference>
<dbReference type="EMBL" id="MCFJ01000006">
    <property type="protein sequence ID" value="ORY64898.1"/>
    <property type="molecule type" value="Genomic_DNA"/>
</dbReference>
<comment type="subunit">
    <text evidence="18">Part of the 60S ribosomal subunit.</text>
</comment>
<dbReference type="CDD" id="cd01803">
    <property type="entry name" value="Ubl_ubiquitin"/>
    <property type="match status" value="1"/>
</dbReference>
<dbReference type="GO" id="GO:0070860">
    <property type="term" value="C:RNA polymerase I core factor complex"/>
    <property type="evidence" value="ECO:0007669"/>
    <property type="project" value="InterPro"/>
</dbReference>
<dbReference type="PROSITE" id="PS50053">
    <property type="entry name" value="UBIQUITIN_2"/>
    <property type="match status" value="1"/>
</dbReference>
<dbReference type="Pfam" id="PF20644">
    <property type="entry name" value="Rrn7_cyclin_N"/>
    <property type="match status" value="1"/>
</dbReference>
<dbReference type="GO" id="GO:0005840">
    <property type="term" value="C:ribosome"/>
    <property type="evidence" value="ECO:0007669"/>
    <property type="project" value="UniProtKB-KW"/>
</dbReference>
<dbReference type="OrthoDB" id="428577at2759"/>
<comment type="subcellular location">
    <subcellularLocation>
        <location evidence="2">Cytoplasm</location>
    </subcellularLocation>
    <subcellularLocation>
        <location evidence="3">Nucleus</location>
        <location evidence="3">Nucleolus</location>
    </subcellularLocation>
</comment>
<dbReference type="InterPro" id="IPR019956">
    <property type="entry name" value="Ubiquitin_dom"/>
</dbReference>
<dbReference type="Gene3D" id="3.10.20.90">
    <property type="entry name" value="Phosphatidylinositol 3-kinase Catalytic Subunit, Chain A, domain 1"/>
    <property type="match status" value="1"/>
</dbReference>
<evidence type="ECO:0000256" key="16">
    <source>
        <dbReference type="ARBA" id="ARBA00023242"/>
    </source>
</evidence>
<evidence type="ECO:0000256" key="7">
    <source>
        <dbReference type="ARBA" id="ARBA00022490"/>
    </source>
</evidence>
<dbReference type="GO" id="GO:0016567">
    <property type="term" value="P:protein ubiquitination"/>
    <property type="evidence" value="ECO:0007669"/>
    <property type="project" value="UniProtKB-ARBA"/>
</dbReference>
<dbReference type="GO" id="GO:0006412">
    <property type="term" value="P:translation"/>
    <property type="evidence" value="ECO:0007669"/>
    <property type="project" value="InterPro"/>
</dbReference>
<dbReference type="InterPro" id="IPR038587">
    <property type="entry name" value="Ribosomal_eL40_sf"/>
</dbReference>
<dbReference type="Pfam" id="PF11781">
    <property type="entry name" value="Zn_ribbon_RRN7"/>
    <property type="match status" value="1"/>
</dbReference>
<evidence type="ECO:0000256" key="11">
    <source>
        <dbReference type="ARBA" id="ARBA00022833"/>
    </source>
</evidence>
<dbReference type="InterPro" id="IPR019954">
    <property type="entry name" value="Ubiquitin_CS"/>
</dbReference>
<dbReference type="GO" id="GO:1990904">
    <property type="term" value="C:ribonucleoprotein complex"/>
    <property type="evidence" value="ECO:0007669"/>
    <property type="project" value="UniProtKB-KW"/>
</dbReference>
<dbReference type="PANTHER" id="PTHR31576">
    <property type="entry name" value="TATA BOX-BINDING PROTEIN-ASSOCIATED FACTOR RNA POLYMERASE I SUBUNIT B"/>
    <property type="match status" value="1"/>
</dbReference>
<dbReference type="AlphaFoldDB" id="A0A1Y2E027"/>
<accession>A0A1Y2E027</accession>
<feature type="domain" description="Ubiquitin-like" evidence="21">
    <location>
        <begin position="615"/>
        <end position="690"/>
    </location>
</feature>
<dbReference type="InterPro" id="IPR029071">
    <property type="entry name" value="Ubiquitin-like_domsf"/>
</dbReference>
<protein>
    <recommendedName>
        <fullName evidence="21">Ubiquitin-like domain-containing protein</fullName>
    </recommendedName>
</protein>
<keyword evidence="16" id="KW-0539">Nucleus</keyword>
<evidence type="ECO:0000256" key="1">
    <source>
        <dbReference type="ARBA" id="ARBA00002241"/>
    </source>
</evidence>
<evidence type="ECO:0000256" key="13">
    <source>
        <dbReference type="ARBA" id="ARBA00023015"/>
    </source>
</evidence>
<keyword evidence="17" id="KW-0687">Ribonucleoprotein</keyword>
<keyword evidence="7" id="KW-0963">Cytoplasm</keyword>
<dbReference type="GeneID" id="63781473"/>
<dbReference type="InterPro" id="IPR033599">
    <property type="entry name" value="TAF1B/Rrn7"/>
</dbReference>
<evidence type="ECO:0000256" key="17">
    <source>
        <dbReference type="ARBA" id="ARBA00023274"/>
    </source>
</evidence>
<dbReference type="PANTHER" id="PTHR31576:SF2">
    <property type="entry name" value="TATA BOX-BINDING PROTEIN-ASSOCIATED FACTOR RNA POLYMERASE I SUBUNIT B"/>
    <property type="match status" value="1"/>
</dbReference>
<keyword evidence="23" id="KW-1185">Reference proteome</keyword>
<dbReference type="Gene3D" id="4.10.1060.50">
    <property type="match status" value="1"/>
</dbReference>
<comment type="similarity">
    <text evidence="5">In the N-terminal section; belongs to the ubiquitin family.</text>
</comment>
<comment type="similarity">
    <text evidence="6">In the C-terminal section; belongs to the eukaryotic ribosomal protein eL40 family.</text>
</comment>
<evidence type="ECO:0000259" key="21">
    <source>
        <dbReference type="PROSITE" id="PS50053"/>
    </source>
</evidence>
<comment type="function">
    <text evidence="1">Component of the 60S subunit of the ribosome.</text>
</comment>
<dbReference type="InterPro" id="IPR021752">
    <property type="entry name" value="TF_Rrn7_Zf"/>
</dbReference>
<dbReference type="SUPFAM" id="SSF57829">
    <property type="entry name" value="Zn-binding ribosomal proteins"/>
    <property type="match status" value="1"/>
</dbReference>
<evidence type="ECO:0000256" key="18">
    <source>
        <dbReference type="ARBA" id="ARBA00035124"/>
    </source>
</evidence>
<dbReference type="InterPro" id="IPR001975">
    <property type="entry name" value="Ribosomal_eL40_dom"/>
</dbReference>
<comment type="function">
    <text evidence="19">Component of the ribosome, a large ribonucleoprotein complex responsible for the synthesis of proteins in the cell. The small ribosomal subunit (SSU) binds messenger RNAs (mRNAs) and translates the encoded message by selecting cognate aminoacyl-transfer RNA (tRNA) molecules. The large subunit (LSU) contains the ribosomal catalytic site termed the peptidyl transferase center (PTC), which catalyzes the formation of peptide bonds, thereby polymerizing the amino acids delivered by tRNAs into a polypeptide chain. The nascent polypeptides leave the ribosome through a tunnel in the LSU and interact with protein factors that function in enzymatic processing, targeting, and the membrane insertion of nascent chains at the exit of the ribosomal tunnel. eL40 is essential for translation of a subset of cellular transcripts, including stress response transcripts, such as DDR2.</text>
</comment>
<dbReference type="PRINTS" id="PR00348">
    <property type="entry name" value="UBIQUITIN"/>
</dbReference>
<keyword evidence="12" id="KW-0689">Ribosomal protein</keyword>
<feature type="compositionally biased region" description="Basic and acidic residues" evidence="20">
    <location>
        <begin position="125"/>
        <end position="134"/>
    </location>
</feature>
<dbReference type="GO" id="GO:0008270">
    <property type="term" value="F:zinc ion binding"/>
    <property type="evidence" value="ECO:0007669"/>
    <property type="project" value="UniProtKB-KW"/>
</dbReference>
<dbReference type="Pfam" id="PF01020">
    <property type="entry name" value="Ribosomal_L40e"/>
    <property type="match status" value="1"/>
</dbReference>
<evidence type="ECO:0000256" key="5">
    <source>
        <dbReference type="ARBA" id="ARBA00008373"/>
    </source>
</evidence>
<keyword evidence="11" id="KW-0862">Zinc</keyword>
<dbReference type="GO" id="GO:0001164">
    <property type="term" value="F:RNA polymerase I core promoter sequence-specific DNA binding"/>
    <property type="evidence" value="ECO:0007669"/>
    <property type="project" value="InterPro"/>
</dbReference>
<sequence length="742" mass="84693">MAPSKYHRFANGERCEECSARYWYAQDGLRYCRNGHQLEGFASHEAGEDDFNPTGKVTRKKRERRERIAVKLEGAAGRELYLEVLQLILRRQLWWLVKDKGLPQELEAVVKGLWDLRVRNLPLRGEGESGKEVGPESETESFFSAQSDTGTELSEDDAASVSTRSWAPEAGRSWKMPKLMDTLALCYLGCLTMRLPVTTADFQVWAQKGDMEFLAVVNSLPQNVRDRLPAQYHRALEVKDHIKTGKLLSAVQEMAISFNFNFEIKFPALNYVPMLVHYIEELTLPLNIYLTVKCLAEMLQADFSYPLSGAKKRIRSMNNPEVFLLTLVVVATKLLHPLDGIERPPASHNDPRVMQLNWKEWQHARTKRDGTKGLEKGTEYRVTANEALTLDKTKLDDYMDWFEKMWIGNGEQARAVDSIRRPFQASRFGTTDSQSQADKRLLPENDVTIKERYRVVNEGIVVVEPVPDQLDKKTGKPQRLERDFCPVWRTEEDLPEVAKVFYQTAADLATIQLGTLVTAAAQVERRLELWCLEREKERRKEQADFGPAVAKGAIVAIVNSVLRDMSSEPEPTVEAPRPEQLATISYLLNADFARRVEYHSITIHRQQPPRGPAKMQIFVKTLTGKTITLEVESSDTIDNVKSKIQDKEGIPPDQQRLIFAGKQLEDGRTLSDYNIQKESTLHLVLRLRGGVIEPSLKVLASKYNCDKMICRKCYARLPPRATNCRKRKCGHTNQLRPKKKLK</sequence>
<dbReference type="InterPro" id="IPR048538">
    <property type="entry name" value="Rrn7_cyclin_C"/>
</dbReference>
<organism evidence="22 23">
    <name type="scientific">Pseudomassariella vexata</name>
    <dbReference type="NCBI Taxonomy" id="1141098"/>
    <lineage>
        <taxon>Eukaryota</taxon>
        <taxon>Fungi</taxon>
        <taxon>Dikarya</taxon>
        <taxon>Ascomycota</taxon>
        <taxon>Pezizomycotina</taxon>
        <taxon>Sordariomycetes</taxon>
        <taxon>Xylariomycetidae</taxon>
        <taxon>Amphisphaeriales</taxon>
        <taxon>Pseudomassariaceae</taxon>
        <taxon>Pseudomassariella</taxon>
    </lineage>
</organism>
<keyword evidence="10" id="KW-0863">Zinc-finger</keyword>
<dbReference type="PROSITE" id="PS00299">
    <property type="entry name" value="UBIQUITIN_1"/>
    <property type="match status" value="1"/>
</dbReference>
<keyword evidence="9" id="KW-0479">Metal-binding</keyword>
<evidence type="ECO:0000256" key="19">
    <source>
        <dbReference type="ARBA" id="ARBA00045962"/>
    </source>
</evidence>
<evidence type="ECO:0000313" key="22">
    <source>
        <dbReference type="EMBL" id="ORY64898.1"/>
    </source>
</evidence>
<evidence type="ECO:0000256" key="6">
    <source>
        <dbReference type="ARBA" id="ARBA00010570"/>
    </source>
</evidence>
<dbReference type="Pfam" id="PF00240">
    <property type="entry name" value="ubiquitin"/>
    <property type="match status" value="1"/>
</dbReference>
<dbReference type="InterPro" id="IPR011332">
    <property type="entry name" value="Ribosomal_zn-bd"/>
</dbReference>
<proteinExistence type="inferred from homology"/>
<evidence type="ECO:0000256" key="14">
    <source>
        <dbReference type="ARBA" id="ARBA00023125"/>
    </source>
</evidence>
<dbReference type="GO" id="GO:0042790">
    <property type="term" value="P:nucleolar large rRNA transcription by RNA polymerase I"/>
    <property type="evidence" value="ECO:0007669"/>
    <property type="project" value="TreeGrafter"/>
</dbReference>
<dbReference type="InterPro" id="IPR048540">
    <property type="entry name" value="Rrn7_cyclin_N"/>
</dbReference>
<evidence type="ECO:0000256" key="20">
    <source>
        <dbReference type="SAM" id="MobiDB-lite"/>
    </source>
</evidence>
<dbReference type="GO" id="GO:0003735">
    <property type="term" value="F:structural constituent of ribosome"/>
    <property type="evidence" value="ECO:0007669"/>
    <property type="project" value="InterPro"/>
</dbReference>
<evidence type="ECO:0000313" key="23">
    <source>
        <dbReference type="Proteomes" id="UP000193689"/>
    </source>
</evidence>